<dbReference type="InterPro" id="IPR001539">
    <property type="entry name" value="Peptidase_U32"/>
</dbReference>
<gene>
    <name evidence="2" type="ordered locus">Metbo_0515</name>
</gene>
<dbReference type="InterPro" id="IPR051454">
    <property type="entry name" value="RNA/ubiquinone_mod_enzymes"/>
</dbReference>
<dbReference type="RefSeq" id="WP_013644118.1">
    <property type="nucleotide sequence ID" value="NC_015216.1"/>
</dbReference>
<protein>
    <submittedName>
        <fullName evidence="2">Peptidase U32</fullName>
    </submittedName>
</protein>
<evidence type="ECO:0000313" key="2">
    <source>
        <dbReference type="EMBL" id="ADZ08767.1"/>
    </source>
</evidence>
<dbReference type="EMBL" id="CP002551">
    <property type="protein sequence ID" value="ADZ08767.1"/>
    <property type="molecule type" value="Genomic_DNA"/>
</dbReference>
<dbReference type="InterPro" id="IPR020988">
    <property type="entry name" value="Pept_U32_collagenase"/>
</dbReference>
<dbReference type="AlphaFoldDB" id="F0T9L9"/>
<dbReference type="PROSITE" id="PS01276">
    <property type="entry name" value="PEPTIDASE_U32"/>
    <property type="match status" value="1"/>
</dbReference>
<reference evidence="2 3" key="2">
    <citation type="journal article" date="2014" name="Int. J. Syst. Evol. Microbiol.">
        <title>Methanobacterium paludis sp. nov. and a novel strain of Methanobacterium lacus isolated from northern peatlands.</title>
        <authorList>
            <person name="Cadillo-Quiroz H."/>
            <person name="Brauer S.L."/>
            <person name="Goodson N."/>
            <person name="Yavitt J.B."/>
            <person name="Zinder S.H."/>
        </authorList>
    </citation>
    <scope>NUCLEOTIDE SEQUENCE [LARGE SCALE GENOMIC DNA]</scope>
    <source>
        <strain evidence="2 3">AL-21</strain>
    </source>
</reference>
<dbReference type="eggNOG" id="arCOG03203">
    <property type="taxonomic scope" value="Archaea"/>
</dbReference>
<dbReference type="STRING" id="877455.Metbo_0515"/>
<reference evidence="3" key="1">
    <citation type="submission" date="2011-02" db="EMBL/GenBank/DDBJ databases">
        <title>Complete sequence of Methanobacterium sp. AL-21.</title>
        <authorList>
            <consortium name="US DOE Joint Genome Institute"/>
            <person name="Lucas S."/>
            <person name="Copeland A."/>
            <person name="Lapidus A."/>
            <person name="Cheng J.-F."/>
            <person name="Goodwin L."/>
            <person name="Pitluck S."/>
            <person name="Chertkov O."/>
            <person name="Detter J.C."/>
            <person name="Han C."/>
            <person name="Tapia R."/>
            <person name="Land M."/>
            <person name="Hauser L."/>
            <person name="Kyrpides N."/>
            <person name="Ivanova N."/>
            <person name="Mikhailova N."/>
            <person name="Pagani I."/>
            <person name="Cadillo-Quiroz H."/>
            <person name="Imachi H."/>
            <person name="Zinder S."/>
            <person name="Liu W."/>
            <person name="Woyke T."/>
        </authorList>
    </citation>
    <scope>NUCLEOTIDE SEQUENCE [LARGE SCALE GENOMIC DNA]</scope>
    <source>
        <strain evidence="3">AL-21</strain>
    </source>
</reference>
<dbReference type="PANTHER" id="PTHR30217:SF10">
    <property type="entry name" value="23S RRNA 5-HYDROXYCYTIDINE C2501 SYNTHASE"/>
    <property type="match status" value="1"/>
</dbReference>
<evidence type="ECO:0000259" key="1">
    <source>
        <dbReference type="Pfam" id="PF12392"/>
    </source>
</evidence>
<organism evidence="2 3">
    <name type="scientific">Methanobacterium lacus (strain AL-21)</name>
    <dbReference type="NCBI Taxonomy" id="877455"/>
    <lineage>
        <taxon>Archaea</taxon>
        <taxon>Methanobacteriati</taxon>
        <taxon>Methanobacteriota</taxon>
        <taxon>Methanomada group</taxon>
        <taxon>Methanobacteria</taxon>
        <taxon>Methanobacteriales</taxon>
        <taxon>Methanobacteriaceae</taxon>
        <taxon>Methanobacterium</taxon>
    </lineage>
</organism>
<dbReference type="Pfam" id="PF01136">
    <property type="entry name" value="Peptidase_U32"/>
    <property type="match status" value="2"/>
</dbReference>
<dbReference type="KEGG" id="mel:Metbo_0515"/>
<keyword evidence="3" id="KW-1185">Reference proteome</keyword>
<accession>F0T9L9</accession>
<dbReference type="HOGENOM" id="CLU_011540_4_0_2"/>
<dbReference type="Proteomes" id="UP000007490">
    <property type="component" value="Chromosome"/>
</dbReference>
<dbReference type="PANTHER" id="PTHR30217">
    <property type="entry name" value="PEPTIDASE U32 FAMILY"/>
    <property type="match status" value="1"/>
</dbReference>
<feature type="domain" description="Peptidase U32 collagenase" evidence="1">
    <location>
        <begin position="414"/>
        <end position="536"/>
    </location>
</feature>
<evidence type="ECO:0000313" key="3">
    <source>
        <dbReference type="Proteomes" id="UP000007490"/>
    </source>
</evidence>
<name>F0T9L9_METLA</name>
<dbReference type="OrthoDB" id="51464at2157"/>
<sequence>MAIKEIPELLAPAGSLNSLIAAVNAGADAVYISGKKFGARRFASNFTKEEMLEGLKYAKLRNVKVYITVNTLMKDFQLKTAIEYIFWLYKNGADAIIVQDLGLARLCREIIPEMKLHASTQLTIHNSAGVKWATEFGFKRIVLARELKITEVKTIVETASKNKVEIEIFGHGALCYSYSGQCLLSSFIGGRSGNRGVCAQPCRKAYKLVSGKKDKYDKPIETHISNISDKFLLSTQDLCVYSQLEKIVGSNINSLKIEGRMRSQEYVAIVINIYRKALDSLKSGKWSSNKENLSKLILAFNRGFSSGYLLKSDGETIMGRDAPGNRGLYIGDVVGYSNKTKVVTIKVKNRFKIGKGDGVVFRESNQTIQTKHNLKESMLSEGAPVGMAIEEDPVYKGNILKFKVKKPLNRNSMLYLTRSLALNHEASDIIKNVKSPSIPMDMMVSLDGNMAVKIEGSFQGLDGHKHCLTVLSDFKMENAINKPLTADKIIGQLNKTGKTNFVIGKLDIDIPETLFTPISNLNKVRRDFFEAAEAELIKTFKPGKNEVLRVKNRIKENMLQSTGSPSKFVSNHSCVLGAYLDSVDGLKGALEGGVKRAYFEPVVGNNLVNCTLKSSKFSEDEKNQISSQLLDAIKLCQEFGAEFIWKWPQITHDSLIHKFLDVLGSIPEISAIMVDGHGAGEALNSIEGVSLSCSGGFNVWNKETLTTLSRKYSVITVSPELSREDLKNLVEGSRVNGVENPIDMVVQGNLDALISRDCLMEVVSENLPTKDRDFWGIEDEKNHIFPVKIDLNGNTHILNSVELCLIDHVKELVDMGVSGLVMDMRTKVYEYSKEMSLVYSAQLNHVLSRNDSKKMLKQYKSKIKAISTGGITTGNYLKGVKDVQ</sequence>
<dbReference type="GeneID" id="10276960"/>
<proteinExistence type="predicted"/>
<dbReference type="Pfam" id="PF12392">
    <property type="entry name" value="DUF3656"/>
    <property type="match status" value="1"/>
</dbReference>